<protein>
    <submittedName>
        <fullName evidence="2">YajG family lipoprotein</fullName>
    </submittedName>
</protein>
<evidence type="ECO:0000256" key="1">
    <source>
        <dbReference type="SAM" id="SignalP"/>
    </source>
</evidence>
<keyword evidence="1" id="KW-0732">Signal</keyword>
<proteinExistence type="predicted"/>
<gene>
    <name evidence="2" type="ORF">V6X64_09980</name>
</gene>
<evidence type="ECO:0000313" key="2">
    <source>
        <dbReference type="EMBL" id="MEX0387312.1"/>
    </source>
</evidence>
<sequence length="193" mass="20962">MKRLQQILLLTGLTFLLAACSQGTQNLRLAPQPAETGEVTGGGLPVSLQVVDMRTDRDLGMLENPDGSIVRLLPADDVNYAIQLAAAETLRDYGFEPALWDGRAEPRLEIRIQVLIHDVTAGVPYKLDTEIALQGVAWMNGERFTGRAQTTLTRQRALPPGEKANAEAIDTAITRALGQLLNEEMANFLAGRG</sequence>
<dbReference type="Pfam" id="PF03923">
    <property type="entry name" value="Lipoprotein_16"/>
    <property type="match status" value="1"/>
</dbReference>
<dbReference type="EMBL" id="JBAKFJ010000002">
    <property type="protein sequence ID" value="MEX0387312.1"/>
    <property type="molecule type" value="Genomic_DNA"/>
</dbReference>
<dbReference type="Proteomes" id="UP001556653">
    <property type="component" value="Unassembled WGS sequence"/>
</dbReference>
<keyword evidence="2" id="KW-0449">Lipoprotein</keyword>
<keyword evidence="3" id="KW-1185">Reference proteome</keyword>
<accession>A0ABV3SB07</accession>
<name>A0ABV3SB07_9GAMM</name>
<feature type="signal peptide" evidence="1">
    <location>
        <begin position="1"/>
        <end position="18"/>
    </location>
</feature>
<comment type="caution">
    <text evidence="2">The sequence shown here is derived from an EMBL/GenBank/DDBJ whole genome shotgun (WGS) entry which is preliminary data.</text>
</comment>
<evidence type="ECO:0000313" key="3">
    <source>
        <dbReference type="Proteomes" id="UP001556653"/>
    </source>
</evidence>
<dbReference type="InterPro" id="IPR005619">
    <property type="entry name" value="Uncharacterised_YajG"/>
</dbReference>
<reference evidence="2 3" key="1">
    <citation type="submission" date="2024-02" db="EMBL/GenBank/DDBJ databases">
        <title>New especies of Spiribacter isolated from saline water.</title>
        <authorList>
            <person name="Leon M.J."/>
            <person name="De La Haba R."/>
            <person name="Sanchez-Porro C."/>
            <person name="Ventosa A."/>
        </authorList>
    </citation>
    <scope>NUCLEOTIDE SEQUENCE [LARGE SCALE GENOMIC DNA]</scope>
    <source>
        <strain evidence="3">ag22IC4-227</strain>
    </source>
</reference>
<dbReference type="PROSITE" id="PS51257">
    <property type="entry name" value="PROKAR_LIPOPROTEIN"/>
    <property type="match status" value="1"/>
</dbReference>
<dbReference type="RefSeq" id="WP_367967978.1">
    <property type="nucleotide sequence ID" value="NZ_JBAKFJ010000002.1"/>
</dbReference>
<feature type="chain" id="PRO_5045847310" evidence="1">
    <location>
        <begin position="19"/>
        <end position="193"/>
    </location>
</feature>
<organism evidence="2 3">
    <name type="scientific">Spiribacter onubensis</name>
    <dbReference type="NCBI Taxonomy" id="3122420"/>
    <lineage>
        <taxon>Bacteria</taxon>
        <taxon>Pseudomonadati</taxon>
        <taxon>Pseudomonadota</taxon>
        <taxon>Gammaproteobacteria</taxon>
        <taxon>Chromatiales</taxon>
        <taxon>Ectothiorhodospiraceae</taxon>
        <taxon>Spiribacter</taxon>
    </lineage>
</organism>